<dbReference type="Proteomes" id="UP000198211">
    <property type="component" value="Unassembled WGS sequence"/>
</dbReference>
<dbReference type="OrthoDB" id="123622at2759"/>
<gene>
    <name evidence="1" type="ORF">PHMEG_00019363</name>
</gene>
<evidence type="ECO:0000313" key="1">
    <source>
        <dbReference type="EMBL" id="OWZ08139.1"/>
    </source>
</evidence>
<dbReference type="AlphaFoldDB" id="A0A225VT00"/>
<organism evidence="1 2">
    <name type="scientific">Phytophthora megakarya</name>
    <dbReference type="NCBI Taxonomy" id="4795"/>
    <lineage>
        <taxon>Eukaryota</taxon>
        <taxon>Sar</taxon>
        <taxon>Stramenopiles</taxon>
        <taxon>Oomycota</taxon>
        <taxon>Peronosporomycetes</taxon>
        <taxon>Peronosporales</taxon>
        <taxon>Peronosporaceae</taxon>
        <taxon>Phytophthora</taxon>
    </lineage>
</organism>
<reference evidence="2" key="1">
    <citation type="submission" date="2017-03" db="EMBL/GenBank/DDBJ databases">
        <title>Phytopthora megakarya and P. palmivora, two closely related causual agents of cacao black pod achieved similar genome size and gene model numbers by different mechanisms.</title>
        <authorList>
            <person name="Ali S."/>
            <person name="Shao J."/>
            <person name="Larry D.J."/>
            <person name="Kronmiller B."/>
            <person name="Shen D."/>
            <person name="Strem M.D."/>
            <person name="Melnick R.L."/>
            <person name="Guiltinan M.J."/>
            <person name="Tyler B.M."/>
            <person name="Meinhardt L.W."/>
            <person name="Bailey B.A."/>
        </authorList>
    </citation>
    <scope>NUCLEOTIDE SEQUENCE [LARGE SCALE GENOMIC DNA]</scope>
    <source>
        <strain evidence="2">zdho120</strain>
    </source>
</reference>
<name>A0A225VT00_9STRA</name>
<keyword evidence="2" id="KW-1185">Reference proteome</keyword>
<dbReference type="EMBL" id="NBNE01003260">
    <property type="protein sequence ID" value="OWZ08139.1"/>
    <property type="molecule type" value="Genomic_DNA"/>
</dbReference>
<evidence type="ECO:0000313" key="2">
    <source>
        <dbReference type="Proteomes" id="UP000198211"/>
    </source>
</evidence>
<comment type="caution">
    <text evidence="1">The sequence shown here is derived from an EMBL/GenBank/DDBJ whole genome shotgun (WGS) entry which is preliminary data.</text>
</comment>
<protein>
    <recommendedName>
        <fullName evidence="3">MULE transposase domain-containing protein</fullName>
    </recommendedName>
</protein>
<evidence type="ECO:0008006" key="3">
    <source>
        <dbReference type="Google" id="ProtNLM"/>
    </source>
</evidence>
<sequence>MKAQVDLLAIEHVAWSGRQIWEELRRRYYAEDNSDVVQGLTEAPVVRRVHHSRNQHYSGNVHGSVERIFGWAHPALVALLRYHGTTIFVDCTFRCVPTGYAQCVVFMVHDHASGVFVPVFYILTTGQQIKPTEVVCDFEPGLMNALQSQFPNAIVIGCVVSGFPARMTCQCECSVGE</sequence>
<proteinExistence type="predicted"/>
<accession>A0A225VT00</accession>